<gene>
    <name evidence="1" type="ORF">COMA1_10558</name>
</gene>
<keyword evidence="2" id="KW-1185">Reference proteome</keyword>
<dbReference type="EMBL" id="CZQA01000001">
    <property type="protein sequence ID" value="CUS32301.1"/>
    <property type="molecule type" value="Genomic_DNA"/>
</dbReference>
<protein>
    <submittedName>
        <fullName evidence="1">Uncharacterized protein</fullName>
    </submittedName>
</protein>
<proteinExistence type="predicted"/>
<dbReference type="Proteomes" id="UP000199032">
    <property type="component" value="Unassembled WGS sequence"/>
</dbReference>
<sequence length="173" mass="19429">MHLAPIDAQRFIQGYKLLMLEILGEQEDRITGSVVPLLAKARAKLVGKRALLHKSIARLEERNVRLDREVIMAIEGLEVRQWVYLCDTIRHSMMIDSTADRAFGVLGLTQGIRDIVGGTGLVIEAGLVHYCGRYVCDGVISQVVWLGPGYRRSWNEIFKEIKASGQFHLKADV</sequence>
<accession>A0A0S4L6M0</accession>
<organism evidence="1 2">
    <name type="scientific">Candidatus Nitrospira nitrosa</name>
    <dbReference type="NCBI Taxonomy" id="1742972"/>
    <lineage>
        <taxon>Bacteria</taxon>
        <taxon>Pseudomonadati</taxon>
        <taxon>Nitrospirota</taxon>
        <taxon>Nitrospiria</taxon>
        <taxon>Nitrospirales</taxon>
        <taxon>Nitrospiraceae</taxon>
        <taxon>Nitrospira</taxon>
    </lineage>
</organism>
<evidence type="ECO:0000313" key="1">
    <source>
        <dbReference type="EMBL" id="CUS32301.1"/>
    </source>
</evidence>
<evidence type="ECO:0000313" key="2">
    <source>
        <dbReference type="Proteomes" id="UP000199032"/>
    </source>
</evidence>
<dbReference type="AlphaFoldDB" id="A0A0S4L6M0"/>
<name>A0A0S4L6M0_9BACT</name>
<reference evidence="1 2" key="1">
    <citation type="submission" date="2015-10" db="EMBL/GenBank/DDBJ databases">
        <authorList>
            <person name="Gilbert D.G."/>
        </authorList>
    </citation>
    <scope>NUCLEOTIDE SEQUENCE [LARGE SCALE GENOMIC DNA]</scope>
    <source>
        <strain evidence="1">COMA1</strain>
    </source>
</reference>